<evidence type="ECO:0000256" key="7">
    <source>
        <dbReference type="HAMAP-Rule" id="MF_00107"/>
    </source>
</evidence>
<dbReference type="GO" id="GO:0019288">
    <property type="term" value="P:isopentenyl diphosphate biosynthetic process, methylerythritol 4-phosphate pathway"/>
    <property type="evidence" value="ECO:0007669"/>
    <property type="project" value="UniProtKB-UniRule"/>
</dbReference>
<comment type="caution">
    <text evidence="7">Lacks conserved residue(s) required for the propagation of feature annotation.</text>
</comment>
<feature type="binding site" evidence="7">
    <location>
        <position position="142"/>
    </location>
    <ligand>
        <name>4-CDP-2-C-methyl-D-erythritol 2-phosphate</name>
        <dbReference type="ChEBI" id="CHEBI:57919"/>
    </ligand>
</feature>
<dbReference type="PANTHER" id="PTHR43181">
    <property type="entry name" value="2-C-METHYL-D-ERYTHRITOL 2,4-CYCLODIPHOSPHATE SYNTHASE, CHLOROPLASTIC"/>
    <property type="match status" value="1"/>
</dbReference>
<dbReference type="AlphaFoldDB" id="A0A9D9NAD5"/>
<dbReference type="PANTHER" id="PTHR43181:SF1">
    <property type="entry name" value="2-C-METHYL-D-ERYTHRITOL 2,4-CYCLODIPHOSPHATE SYNTHASE, CHLOROPLASTIC"/>
    <property type="match status" value="1"/>
</dbReference>
<keyword evidence="4 7" id="KW-0479">Metal-binding</keyword>
<accession>A0A9D9NAD5</accession>
<comment type="similarity">
    <text evidence="7 8">Belongs to the IspF family.</text>
</comment>
<evidence type="ECO:0000259" key="9">
    <source>
        <dbReference type="Pfam" id="PF02542"/>
    </source>
</evidence>
<feature type="binding site" evidence="7">
    <location>
        <position position="13"/>
    </location>
    <ligand>
        <name>a divalent metal cation</name>
        <dbReference type="ChEBI" id="CHEBI:60240"/>
    </ligand>
</feature>
<keyword evidence="6 7" id="KW-0456">Lyase</keyword>
<comment type="caution">
    <text evidence="10">The sequence shown here is derived from an EMBL/GenBank/DDBJ whole genome shotgun (WGS) entry which is preliminary data.</text>
</comment>
<dbReference type="InterPro" id="IPR036571">
    <property type="entry name" value="MECDP_synthase_sf"/>
</dbReference>
<comment type="function">
    <text evidence="7">Involved in the biosynthesis of isopentenyl diphosphate (IPP) and dimethylallyl diphosphate (DMAPP), two major building blocks of isoprenoid compounds. Catalyzes the conversion of 4-diphosphocytidyl-2-C-methyl-D-erythritol 2-phosphate (CDP-ME2P) to 2-C-methyl-D-erythritol 2,4-cyclodiphosphate (ME-CPP) with a corresponding release of cytidine 5-monophosphate (CMP).</text>
</comment>
<reference evidence="10" key="2">
    <citation type="journal article" date="2021" name="PeerJ">
        <title>Extensive microbial diversity within the chicken gut microbiome revealed by metagenomics and culture.</title>
        <authorList>
            <person name="Gilroy R."/>
            <person name="Ravi A."/>
            <person name="Getino M."/>
            <person name="Pursley I."/>
            <person name="Horton D.L."/>
            <person name="Alikhan N.F."/>
            <person name="Baker D."/>
            <person name="Gharbi K."/>
            <person name="Hall N."/>
            <person name="Watson M."/>
            <person name="Adriaenssens E.M."/>
            <person name="Foster-Nyarko E."/>
            <person name="Jarju S."/>
            <person name="Secka A."/>
            <person name="Antonio M."/>
            <person name="Oren A."/>
            <person name="Chaudhuri R.R."/>
            <person name="La Ragione R."/>
            <person name="Hildebrand F."/>
            <person name="Pallen M.J."/>
        </authorList>
    </citation>
    <scope>NUCLEOTIDE SEQUENCE</scope>
    <source>
        <strain evidence="10">10037</strain>
    </source>
</reference>
<comment type="pathway">
    <text evidence="2 7">Isoprenoid biosynthesis; isopentenyl diphosphate biosynthesis via DXP pathway; isopentenyl diphosphate from 1-deoxy-D-xylulose 5-phosphate: step 4/6.</text>
</comment>
<dbReference type="Gene3D" id="3.30.1330.50">
    <property type="entry name" value="2-C-methyl-D-erythritol 2,4-cyclodiphosphate synthase"/>
    <property type="match status" value="1"/>
</dbReference>
<gene>
    <name evidence="7" type="primary">ispF</name>
    <name evidence="10" type="ORF">IAB93_08395</name>
</gene>
<dbReference type="HAMAP" id="MF_00107">
    <property type="entry name" value="IspF"/>
    <property type="match status" value="1"/>
</dbReference>
<comment type="catalytic activity">
    <reaction evidence="1 7 8">
        <text>4-CDP-2-C-methyl-D-erythritol 2-phosphate = 2-C-methyl-D-erythritol 2,4-cyclic diphosphate + CMP</text>
        <dbReference type="Rhea" id="RHEA:23864"/>
        <dbReference type="ChEBI" id="CHEBI:57919"/>
        <dbReference type="ChEBI" id="CHEBI:58483"/>
        <dbReference type="ChEBI" id="CHEBI:60377"/>
        <dbReference type="EC" id="4.6.1.12"/>
    </reaction>
</comment>
<comment type="subunit">
    <text evidence="7">Homotrimer.</text>
</comment>
<dbReference type="Proteomes" id="UP000823597">
    <property type="component" value="Unassembled WGS sequence"/>
</dbReference>
<comment type="cofactor">
    <cofactor evidence="7">
        <name>a divalent metal cation</name>
        <dbReference type="ChEBI" id="CHEBI:60240"/>
    </cofactor>
    <text evidence="7">Binds 1 divalent metal cation per subunit.</text>
</comment>
<evidence type="ECO:0000313" key="11">
    <source>
        <dbReference type="Proteomes" id="UP000823597"/>
    </source>
</evidence>
<proteinExistence type="inferred from homology"/>
<dbReference type="EC" id="4.6.1.12" evidence="3 7"/>
<dbReference type="FunFam" id="3.30.1330.50:FF:000003">
    <property type="entry name" value="2-C-methyl-D-erythritol 2,4-cyclodiphosphate synthase"/>
    <property type="match status" value="1"/>
</dbReference>
<evidence type="ECO:0000256" key="2">
    <source>
        <dbReference type="ARBA" id="ARBA00004709"/>
    </source>
</evidence>
<evidence type="ECO:0000256" key="3">
    <source>
        <dbReference type="ARBA" id="ARBA00012579"/>
    </source>
</evidence>
<feature type="domain" description="2-C-methyl-D-erythritol 2,4-cyclodiphosphate synthase" evidence="9">
    <location>
        <begin position="4"/>
        <end position="157"/>
    </location>
</feature>
<feature type="site" description="Transition state stabilizer" evidence="7">
    <location>
        <position position="37"/>
    </location>
</feature>
<feature type="binding site" evidence="7">
    <location>
        <begin position="37"/>
        <end position="38"/>
    </location>
    <ligand>
        <name>4-CDP-2-C-methyl-D-erythritol 2-phosphate</name>
        <dbReference type="ChEBI" id="CHEBI:57919"/>
    </ligand>
</feature>
<dbReference type="Pfam" id="PF02542">
    <property type="entry name" value="YgbB"/>
    <property type="match status" value="1"/>
</dbReference>
<keyword evidence="5 7" id="KW-0414">Isoprene biosynthesis</keyword>
<evidence type="ECO:0000256" key="4">
    <source>
        <dbReference type="ARBA" id="ARBA00022723"/>
    </source>
</evidence>
<protein>
    <recommendedName>
        <fullName evidence="3 7">2-C-methyl-D-erythritol 2,4-cyclodiphosphate synthase</fullName>
        <shortName evidence="7">MECDP-synthase</shortName>
        <shortName evidence="7">MECPP-synthase</shortName>
        <shortName evidence="7">MECPS</shortName>
        <ecNumber evidence="3 7">4.6.1.12</ecNumber>
    </recommendedName>
</protein>
<dbReference type="InterPro" id="IPR003526">
    <property type="entry name" value="MECDP_synthase"/>
</dbReference>
<feature type="binding site" evidence="7">
    <location>
        <position position="11"/>
    </location>
    <ligand>
        <name>a divalent metal cation</name>
        <dbReference type="ChEBI" id="CHEBI:60240"/>
    </ligand>
</feature>
<evidence type="ECO:0000256" key="6">
    <source>
        <dbReference type="ARBA" id="ARBA00023239"/>
    </source>
</evidence>
<feature type="binding site" evidence="7">
    <location>
        <position position="145"/>
    </location>
    <ligand>
        <name>4-CDP-2-C-methyl-D-erythritol 2-phosphate</name>
        <dbReference type="ChEBI" id="CHEBI:57919"/>
    </ligand>
</feature>
<dbReference type="InterPro" id="IPR020555">
    <property type="entry name" value="MECDP_synthase_CS"/>
</dbReference>
<feature type="binding site" evidence="7">
    <location>
        <begin position="135"/>
        <end position="138"/>
    </location>
    <ligand>
        <name>4-CDP-2-C-methyl-D-erythritol 2-phosphate</name>
        <dbReference type="ChEBI" id="CHEBI:57919"/>
    </ligand>
</feature>
<feature type="binding site" evidence="7">
    <location>
        <begin position="59"/>
        <end position="61"/>
    </location>
    <ligand>
        <name>4-CDP-2-C-methyl-D-erythritol 2-phosphate</name>
        <dbReference type="ChEBI" id="CHEBI:57919"/>
    </ligand>
</feature>
<sequence length="159" mass="16516">MINFRIGNGYDVHALAPGLPLVLGGVGIDSPFGCVAHSDGDVAIHALCDALLGAVAAGDIGKHFPDSSDEFKGIDSKILLSRTVDIVRGKGYRVVNADIVIALQAPKLSAYIMKMRETLASVMSVGVEDVSVKATTTERLGFVGRGEGCAAYAVVLVAM</sequence>
<dbReference type="NCBIfam" id="TIGR00151">
    <property type="entry name" value="ispF"/>
    <property type="match status" value="1"/>
</dbReference>
<evidence type="ECO:0000256" key="5">
    <source>
        <dbReference type="ARBA" id="ARBA00023229"/>
    </source>
</evidence>
<feature type="binding site" evidence="7">
    <location>
        <begin position="11"/>
        <end position="13"/>
    </location>
    <ligand>
        <name>4-CDP-2-C-methyl-D-erythritol 2-phosphate</name>
        <dbReference type="ChEBI" id="CHEBI:57919"/>
    </ligand>
</feature>
<dbReference type="EMBL" id="JADIME010000087">
    <property type="protein sequence ID" value="MBO8465994.1"/>
    <property type="molecule type" value="Genomic_DNA"/>
</dbReference>
<reference evidence="10" key="1">
    <citation type="submission" date="2020-10" db="EMBL/GenBank/DDBJ databases">
        <authorList>
            <person name="Gilroy R."/>
        </authorList>
    </citation>
    <scope>NUCLEOTIDE SEQUENCE</scope>
    <source>
        <strain evidence="10">10037</strain>
    </source>
</reference>
<organism evidence="10 11">
    <name type="scientific">Candidatus Merdivivens pullistercoris</name>
    <dbReference type="NCBI Taxonomy" id="2840873"/>
    <lineage>
        <taxon>Bacteria</taxon>
        <taxon>Pseudomonadati</taxon>
        <taxon>Bacteroidota</taxon>
        <taxon>Bacteroidia</taxon>
        <taxon>Bacteroidales</taxon>
        <taxon>Muribaculaceae</taxon>
        <taxon>Muribaculaceae incertae sedis</taxon>
        <taxon>Candidatus Merdivivens</taxon>
    </lineage>
</organism>
<evidence type="ECO:0000256" key="8">
    <source>
        <dbReference type="RuleBase" id="RU004395"/>
    </source>
</evidence>
<feature type="site" description="Transition state stabilizer" evidence="7">
    <location>
        <position position="136"/>
    </location>
</feature>
<dbReference type="SUPFAM" id="SSF69765">
    <property type="entry name" value="IpsF-like"/>
    <property type="match status" value="1"/>
</dbReference>
<name>A0A9D9NAD5_9BACT</name>
<evidence type="ECO:0000256" key="1">
    <source>
        <dbReference type="ARBA" id="ARBA00000200"/>
    </source>
</evidence>
<dbReference type="PROSITE" id="PS01350">
    <property type="entry name" value="ISPF"/>
    <property type="match status" value="1"/>
</dbReference>
<feature type="binding site" evidence="7">
    <location>
        <position position="45"/>
    </location>
    <ligand>
        <name>a divalent metal cation</name>
        <dbReference type="ChEBI" id="CHEBI:60240"/>
    </ligand>
</feature>
<dbReference type="GO" id="GO:0016114">
    <property type="term" value="P:terpenoid biosynthetic process"/>
    <property type="evidence" value="ECO:0007669"/>
    <property type="project" value="InterPro"/>
</dbReference>
<dbReference type="CDD" id="cd00554">
    <property type="entry name" value="MECDP_synthase"/>
    <property type="match status" value="1"/>
</dbReference>
<dbReference type="GO" id="GO:0046872">
    <property type="term" value="F:metal ion binding"/>
    <property type="evidence" value="ECO:0007669"/>
    <property type="project" value="UniProtKB-KW"/>
</dbReference>
<dbReference type="GO" id="GO:0008685">
    <property type="term" value="F:2-C-methyl-D-erythritol 2,4-cyclodiphosphate synthase activity"/>
    <property type="evidence" value="ECO:0007669"/>
    <property type="project" value="UniProtKB-UniRule"/>
</dbReference>
<evidence type="ECO:0000313" key="10">
    <source>
        <dbReference type="EMBL" id="MBO8465994.1"/>
    </source>
</evidence>